<comment type="caution">
    <text evidence="2">The sequence shown here is derived from an EMBL/GenBank/DDBJ whole genome shotgun (WGS) entry which is preliminary data.</text>
</comment>
<proteinExistence type="predicted"/>
<evidence type="ECO:0000313" key="3">
    <source>
        <dbReference type="Proteomes" id="UP001552299"/>
    </source>
</evidence>
<reference evidence="2 3" key="1">
    <citation type="journal article" date="2024" name="Plant Biotechnol. J.">
        <title>Dendrobium thyrsiflorum genome and its molecular insights into genes involved in important horticultural traits.</title>
        <authorList>
            <person name="Chen B."/>
            <person name="Wang J.Y."/>
            <person name="Zheng P.J."/>
            <person name="Li K.L."/>
            <person name="Liang Y.M."/>
            <person name="Chen X.F."/>
            <person name="Zhang C."/>
            <person name="Zhao X."/>
            <person name="He X."/>
            <person name="Zhang G.Q."/>
            <person name="Liu Z.J."/>
            <person name="Xu Q."/>
        </authorList>
    </citation>
    <scope>NUCLEOTIDE SEQUENCE [LARGE SCALE GENOMIC DNA]</scope>
    <source>
        <strain evidence="2">GZMU011</strain>
    </source>
</reference>
<name>A0ABD0UE82_DENTH</name>
<sequence>MEFRRTSTRRWTYARHRTSARRQTLVGLIPDARRTPIAGLQTSSADYNPYNLLRRLRSLNFLRRLRATFLLQKWTLDPKLDGIKREIKDRSCPFAPPRPPPEIRQTTT</sequence>
<gene>
    <name evidence="2" type="ORF">M5K25_019145</name>
</gene>
<accession>A0ABD0UE82</accession>
<evidence type="ECO:0000313" key="2">
    <source>
        <dbReference type="EMBL" id="KAL0911042.1"/>
    </source>
</evidence>
<organism evidence="2 3">
    <name type="scientific">Dendrobium thyrsiflorum</name>
    <name type="common">Pinecone-like raceme dendrobium</name>
    <name type="synonym">Orchid</name>
    <dbReference type="NCBI Taxonomy" id="117978"/>
    <lineage>
        <taxon>Eukaryota</taxon>
        <taxon>Viridiplantae</taxon>
        <taxon>Streptophyta</taxon>
        <taxon>Embryophyta</taxon>
        <taxon>Tracheophyta</taxon>
        <taxon>Spermatophyta</taxon>
        <taxon>Magnoliopsida</taxon>
        <taxon>Liliopsida</taxon>
        <taxon>Asparagales</taxon>
        <taxon>Orchidaceae</taxon>
        <taxon>Epidendroideae</taxon>
        <taxon>Malaxideae</taxon>
        <taxon>Dendrobiinae</taxon>
        <taxon>Dendrobium</taxon>
    </lineage>
</organism>
<dbReference type="Proteomes" id="UP001552299">
    <property type="component" value="Unassembled WGS sequence"/>
</dbReference>
<dbReference type="AlphaFoldDB" id="A0ABD0UE82"/>
<keyword evidence="3" id="KW-1185">Reference proteome</keyword>
<dbReference type="EMBL" id="JANQDX010000015">
    <property type="protein sequence ID" value="KAL0911042.1"/>
    <property type="molecule type" value="Genomic_DNA"/>
</dbReference>
<feature type="region of interest" description="Disordered" evidence="1">
    <location>
        <begin position="88"/>
        <end position="108"/>
    </location>
</feature>
<evidence type="ECO:0000256" key="1">
    <source>
        <dbReference type="SAM" id="MobiDB-lite"/>
    </source>
</evidence>
<protein>
    <submittedName>
        <fullName evidence="2">Uncharacterized protein</fullName>
    </submittedName>
</protein>